<dbReference type="SUPFAM" id="SSF46689">
    <property type="entry name" value="Homeodomain-like"/>
    <property type="match status" value="1"/>
</dbReference>
<reference evidence="1 2" key="1">
    <citation type="submission" date="2013-03" db="EMBL/GenBank/DDBJ databases">
        <title>Assembly of a new bacterial strain Brevibacillus borstelensis AK1.</title>
        <authorList>
            <person name="Rajan I."/>
            <person name="PoliReddy D."/>
            <person name="Sugumar T."/>
            <person name="Rathinam K."/>
            <person name="Alqarawi S."/>
            <person name="Khalil A.B."/>
            <person name="Sivakumar N."/>
        </authorList>
    </citation>
    <scope>NUCLEOTIDE SEQUENCE [LARGE SCALE GENOMIC DNA]</scope>
    <source>
        <strain evidence="1 2">AK1</strain>
    </source>
</reference>
<protein>
    <submittedName>
        <fullName evidence="1">Protein YraL</fullName>
    </submittedName>
</protein>
<dbReference type="PANTHER" id="PTHR37812:SF1">
    <property type="entry name" value="MU-LIKE PROPHAGE FLUMU PROTEIN C"/>
    <property type="match status" value="1"/>
</dbReference>
<dbReference type="EMBL" id="APBN01000009">
    <property type="protein sequence ID" value="EMT51274.1"/>
    <property type="molecule type" value="Genomic_DNA"/>
</dbReference>
<dbReference type="RefSeq" id="WP_003390113.1">
    <property type="nucleotide sequence ID" value="NZ_APBN01000009.1"/>
</dbReference>
<dbReference type="InterPro" id="IPR052411">
    <property type="entry name" value="c-mor_Regulatory_Protein"/>
</dbReference>
<name>M8D4Q5_9BACL</name>
<dbReference type="InterPro" id="IPR049739">
    <property type="entry name" value="YraL-like"/>
</dbReference>
<accession>M8D4Q5</accession>
<gene>
    <name evidence="1" type="ORF">I532_18677</name>
</gene>
<dbReference type="Proteomes" id="UP000012081">
    <property type="component" value="Unassembled WGS sequence"/>
</dbReference>
<dbReference type="AlphaFoldDB" id="M8D4Q5"/>
<organism evidence="1 2">
    <name type="scientific">Brevibacillus borstelensis AK1</name>
    <dbReference type="NCBI Taxonomy" id="1300222"/>
    <lineage>
        <taxon>Bacteria</taxon>
        <taxon>Bacillati</taxon>
        <taxon>Bacillota</taxon>
        <taxon>Bacilli</taxon>
        <taxon>Bacillales</taxon>
        <taxon>Paenibacillaceae</taxon>
        <taxon>Brevibacillus</taxon>
    </lineage>
</organism>
<proteinExistence type="predicted"/>
<dbReference type="OrthoDB" id="9800398at2"/>
<evidence type="ECO:0000313" key="2">
    <source>
        <dbReference type="Proteomes" id="UP000012081"/>
    </source>
</evidence>
<dbReference type="PATRIC" id="fig|1300222.3.peg.3919"/>
<keyword evidence="2" id="KW-1185">Reference proteome</keyword>
<comment type="caution">
    <text evidence="1">The sequence shown here is derived from an EMBL/GenBank/DDBJ whole genome shotgun (WGS) entry which is preliminary data.</text>
</comment>
<dbReference type="InterPro" id="IPR009057">
    <property type="entry name" value="Homeodomain-like_sf"/>
</dbReference>
<dbReference type="STRING" id="1300222.I532_18677"/>
<evidence type="ECO:0000313" key="1">
    <source>
        <dbReference type="EMBL" id="EMT51274.1"/>
    </source>
</evidence>
<dbReference type="NCBIfam" id="NF040785">
    <property type="entry name" value="CD3324_fam"/>
    <property type="match status" value="1"/>
</dbReference>
<sequence>MKYVKATNILPKELISEIQKYIQGETIYIPKPKTTYEKWGARSGGRRAIQERNSAIKEAFKKGKTIHQLADDHFLAVETIKKIVYTNK</sequence>
<dbReference type="PANTHER" id="PTHR37812">
    <property type="entry name" value="MU-LIKE PROPHAGE FLUMU PROTEIN C"/>
    <property type="match status" value="1"/>
</dbReference>